<proteinExistence type="inferred from homology"/>
<keyword evidence="2" id="KW-0820">tRNA-binding</keyword>
<dbReference type="InterPro" id="IPR023509">
    <property type="entry name" value="DTD-like_sf"/>
</dbReference>
<keyword evidence="2" id="KW-0694">RNA-binding</keyword>
<dbReference type="Proteomes" id="UP000244180">
    <property type="component" value="Unassembled WGS sequence"/>
</dbReference>
<dbReference type="AlphaFoldDB" id="A0A2T5GBF8"/>
<dbReference type="Gene3D" id="3.50.80.10">
    <property type="entry name" value="D-tyrosyl-tRNA(Tyr) deacylase"/>
    <property type="match status" value="1"/>
</dbReference>
<evidence type="ECO:0000256" key="1">
    <source>
        <dbReference type="ARBA" id="ARBA00009673"/>
    </source>
</evidence>
<dbReference type="EMBL" id="PEBV01000015">
    <property type="protein sequence ID" value="PTQ53523.1"/>
    <property type="molecule type" value="Genomic_DNA"/>
</dbReference>
<evidence type="ECO:0000256" key="3">
    <source>
        <dbReference type="SAM" id="MobiDB-lite"/>
    </source>
</evidence>
<dbReference type="PANTHER" id="PTHR10472:SF5">
    <property type="entry name" value="D-AMINOACYL-TRNA DEACYLASE 1"/>
    <property type="match status" value="1"/>
</dbReference>
<gene>
    <name evidence="2" type="primary">dtd</name>
    <name evidence="4" type="ORF">HSCHL_2018</name>
</gene>
<comment type="domain">
    <text evidence="2">A Gly-cisPro motif from one monomer fits into the active site of the other monomer to allow specific chiral rejection of L-amino acids.</text>
</comment>
<feature type="region of interest" description="Disordered" evidence="3">
    <location>
        <begin position="15"/>
        <end position="44"/>
    </location>
</feature>
<keyword evidence="2" id="KW-0378">Hydrolase</keyword>
<comment type="function">
    <text evidence="2">An aminoacyl-tRNA editing enzyme that deacylates mischarged D-aminoacyl-tRNAs. Also deacylates mischarged glycyl-tRNA(Ala), protecting cells against glycine mischarging by AlaRS. Acts via tRNA-based rather than protein-based catalysis; rejects L-amino acids rather than detecting D-amino acids in the active site. By recycling D-aminoacyl-tRNA to D-amino acids and free tRNA molecules, this enzyme counteracts the toxicity associated with the formation of D-aminoacyl-tRNA entities in vivo and helps enforce protein L-homochirality.</text>
</comment>
<accession>A0A2T5GBF8</accession>
<evidence type="ECO:0000256" key="2">
    <source>
        <dbReference type="HAMAP-Rule" id="MF_00518"/>
    </source>
</evidence>
<feature type="compositionally biased region" description="Basic residues" evidence="3">
    <location>
        <begin position="24"/>
        <end position="44"/>
    </location>
</feature>
<dbReference type="EC" id="3.1.1.-" evidence="2"/>
<organism evidence="4 5">
    <name type="scientific">Hydrogenibacillus schlegelii</name>
    <name type="common">Bacillus schlegelii</name>
    <dbReference type="NCBI Taxonomy" id="1484"/>
    <lineage>
        <taxon>Bacteria</taxon>
        <taxon>Bacillati</taxon>
        <taxon>Bacillota</taxon>
        <taxon>Bacilli</taxon>
        <taxon>Bacillales</taxon>
        <taxon>Bacillales Family X. Incertae Sedis</taxon>
        <taxon>Hydrogenibacillus</taxon>
    </lineage>
</organism>
<comment type="similarity">
    <text evidence="1 2">Belongs to the DTD family.</text>
</comment>
<dbReference type="FunFam" id="3.50.80.10:FF:000001">
    <property type="entry name" value="D-aminoacyl-tRNA deacylase"/>
    <property type="match status" value="1"/>
</dbReference>
<dbReference type="GO" id="GO:0043908">
    <property type="term" value="F:Ser(Gly)-tRNA(Ala) hydrolase activity"/>
    <property type="evidence" value="ECO:0007669"/>
    <property type="project" value="UniProtKB-UniRule"/>
</dbReference>
<dbReference type="InterPro" id="IPR003732">
    <property type="entry name" value="Daa-tRNA_deacyls_DTD"/>
</dbReference>
<dbReference type="GO" id="GO:0019478">
    <property type="term" value="P:D-amino acid catabolic process"/>
    <property type="evidence" value="ECO:0007669"/>
    <property type="project" value="UniProtKB-UniRule"/>
</dbReference>
<evidence type="ECO:0000313" key="5">
    <source>
        <dbReference type="Proteomes" id="UP000244180"/>
    </source>
</evidence>
<dbReference type="Pfam" id="PF02580">
    <property type="entry name" value="Tyr_Deacylase"/>
    <property type="match status" value="1"/>
</dbReference>
<dbReference type="GO" id="GO:0051500">
    <property type="term" value="F:D-tyrosyl-tRNA(Tyr) deacylase activity"/>
    <property type="evidence" value="ECO:0007669"/>
    <property type="project" value="TreeGrafter"/>
</dbReference>
<dbReference type="SUPFAM" id="SSF69500">
    <property type="entry name" value="DTD-like"/>
    <property type="match status" value="1"/>
</dbReference>
<dbReference type="EC" id="3.1.1.96" evidence="2"/>
<comment type="subcellular location">
    <subcellularLocation>
        <location evidence="2">Cytoplasm</location>
    </subcellularLocation>
</comment>
<dbReference type="GO" id="GO:0106026">
    <property type="term" value="F:Gly-tRNA(Ala) deacylase activity"/>
    <property type="evidence" value="ECO:0007669"/>
    <property type="project" value="UniProtKB-UniRule"/>
</dbReference>
<dbReference type="GO" id="GO:0005737">
    <property type="term" value="C:cytoplasm"/>
    <property type="evidence" value="ECO:0007669"/>
    <property type="project" value="UniProtKB-SubCell"/>
</dbReference>
<dbReference type="PANTHER" id="PTHR10472">
    <property type="entry name" value="D-TYROSYL-TRNA TYR DEACYLASE"/>
    <property type="match status" value="1"/>
</dbReference>
<dbReference type="HAMAP" id="MF_00518">
    <property type="entry name" value="Deacylase_Dtd"/>
    <property type="match status" value="1"/>
</dbReference>
<evidence type="ECO:0000313" key="4">
    <source>
        <dbReference type="EMBL" id="PTQ53523.1"/>
    </source>
</evidence>
<dbReference type="NCBIfam" id="TIGR00256">
    <property type="entry name" value="D-aminoacyl-tRNA deacylase"/>
    <property type="match status" value="1"/>
</dbReference>
<protein>
    <recommendedName>
        <fullName evidence="2">D-aminoacyl-tRNA deacylase</fullName>
        <shortName evidence="2">DTD</shortName>
        <ecNumber evidence="2">3.1.1.96</ecNumber>
    </recommendedName>
    <alternativeName>
        <fullName evidence="2">Gly-tRNA(Ala) deacylase</fullName>
        <ecNumber evidence="2">3.1.1.-</ecNumber>
    </alternativeName>
</protein>
<name>A0A2T5GBF8_HYDSH</name>
<comment type="catalytic activity">
    <reaction evidence="2">
        <text>a D-aminoacyl-tRNA + H2O = a tRNA + a D-alpha-amino acid + H(+)</text>
        <dbReference type="Rhea" id="RHEA:13953"/>
        <dbReference type="Rhea" id="RHEA-COMP:10123"/>
        <dbReference type="Rhea" id="RHEA-COMP:10124"/>
        <dbReference type="ChEBI" id="CHEBI:15377"/>
        <dbReference type="ChEBI" id="CHEBI:15378"/>
        <dbReference type="ChEBI" id="CHEBI:59871"/>
        <dbReference type="ChEBI" id="CHEBI:78442"/>
        <dbReference type="ChEBI" id="CHEBI:79333"/>
        <dbReference type="EC" id="3.1.1.96"/>
    </reaction>
</comment>
<sequence>MSWIAGKIVGTAARRVVPRTSSRERKRRGSPRKPPARRGRRVLPKKRGGGAVRIVLQRVRRARVTVDDEVVGAIGPGAVLLVGFTAGDDEATCRKMAAKIADLRIFPDEAGKMNVSLRDAGGGVLSVSQFTLYGDVRRGRRPSFSAALEADAARALYEAFNRALTGHGLEVATGRFGAHMTVELVNDGPVTLILDSAELF</sequence>
<comment type="subunit">
    <text evidence="2">Homodimer.</text>
</comment>
<dbReference type="GO" id="GO:0000049">
    <property type="term" value="F:tRNA binding"/>
    <property type="evidence" value="ECO:0007669"/>
    <property type="project" value="UniProtKB-UniRule"/>
</dbReference>
<feature type="short sequence motif" description="Gly-cisPro motif, important for rejection of L-amino acids" evidence="2">
    <location>
        <begin position="188"/>
        <end position="189"/>
    </location>
</feature>
<comment type="caution">
    <text evidence="4">The sequence shown here is derived from an EMBL/GenBank/DDBJ whole genome shotgun (WGS) entry which is preliminary data.</text>
</comment>
<comment type="catalytic activity">
    <reaction evidence="2">
        <text>glycyl-tRNA(Ala) + H2O = tRNA(Ala) + glycine + H(+)</text>
        <dbReference type="Rhea" id="RHEA:53744"/>
        <dbReference type="Rhea" id="RHEA-COMP:9657"/>
        <dbReference type="Rhea" id="RHEA-COMP:13640"/>
        <dbReference type="ChEBI" id="CHEBI:15377"/>
        <dbReference type="ChEBI" id="CHEBI:15378"/>
        <dbReference type="ChEBI" id="CHEBI:57305"/>
        <dbReference type="ChEBI" id="CHEBI:78442"/>
        <dbReference type="ChEBI" id="CHEBI:78522"/>
    </reaction>
</comment>
<keyword evidence="2" id="KW-0963">Cytoplasm</keyword>
<reference evidence="4 5" key="1">
    <citation type="submission" date="2017-08" db="EMBL/GenBank/DDBJ databases">
        <title>Burning lignite coal seam in the remote Altai Mountains harbors a hydrogen-driven thermophilic microbial community.</title>
        <authorList>
            <person name="Kadnikov V.V."/>
            <person name="Mardanov A.V."/>
            <person name="Ivasenko D."/>
            <person name="Beletsky A.V."/>
            <person name="Karnachuk O.V."/>
            <person name="Ravin N.V."/>
        </authorList>
    </citation>
    <scope>NUCLEOTIDE SEQUENCE [LARGE SCALE GENOMIC DNA]</scope>
    <source>
        <strain evidence="4">AL33</strain>
    </source>
</reference>